<dbReference type="SUPFAM" id="SSF54373">
    <property type="entry name" value="FAD-linked reductases, C-terminal domain"/>
    <property type="match status" value="1"/>
</dbReference>
<keyword evidence="4" id="KW-0560">Oxidoreductase</keyword>
<evidence type="ECO:0000256" key="3">
    <source>
        <dbReference type="ARBA" id="ARBA00022827"/>
    </source>
</evidence>
<keyword evidence="9" id="KW-1185">Reference proteome</keyword>
<dbReference type="Proteomes" id="UP000799772">
    <property type="component" value="Unassembled WGS sequence"/>
</dbReference>
<comment type="caution">
    <text evidence="8">The sequence shown here is derived from an EMBL/GenBank/DDBJ whole genome shotgun (WGS) entry which is preliminary data.</text>
</comment>
<feature type="domain" description="FAD-binding" evidence="7">
    <location>
        <begin position="4"/>
        <end position="360"/>
    </location>
</feature>
<keyword evidence="2" id="KW-0285">Flavoprotein</keyword>
<reference evidence="8" key="1">
    <citation type="journal article" date="2020" name="Stud. Mycol.">
        <title>101 Dothideomycetes genomes: a test case for predicting lifestyles and emergence of pathogens.</title>
        <authorList>
            <person name="Haridas S."/>
            <person name="Albert R."/>
            <person name="Binder M."/>
            <person name="Bloem J."/>
            <person name="Labutti K."/>
            <person name="Salamov A."/>
            <person name="Andreopoulos B."/>
            <person name="Baker S."/>
            <person name="Barry K."/>
            <person name="Bills G."/>
            <person name="Bluhm B."/>
            <person name="Cannon C."/>
            <person name="Castanera R."/>
            <person name="Culley D."/>
            <person name="Daum C."/>
            <person name="Ezra D."/>
            <person name="Gonzalez J."/>
            <person name="Henrissat B."/>
            <person name="Kuo A."/>
            <person name="Liang C."/>
            <person name="Lipzen A."/>
            <person name="Lutzoni F."/>
            <person name="Magnuson J."/>
            <person name="Mondo S."/>
            <person name="Nolan M."/>
            <person name="Ohm R."/>
            <person name="Pangilinan J."/>
            <person name="Park H.-J."/>
            <person name="Ramirez L."/>
            <person name="Alfaro M."/>
            <person name="Sun H."/>
            <person name="Tritt A."/>
            <person name="Yoshinaga Y."/>
            <person name="Zwiers L.-H."/>
            <person name="Turgeon B."/>
            <person name="Goodwin S."/>
            <person name="Spatafora J."/>
            <person name="Crous P."/>
            <person name="Grigoriev I."/>
        </authorList>
    </citation>
    <scope>NUCLEOTIDE SEQUENCE</scope>
    <source>
        <strain evidence="8">CBS 133067</strain>
    </source>
</reference>
<name>A0A9P4IMB3_9PEZI</name>
<dbReference type="SUPFAM" id="SSF51905">
    <property type="entry name" value="FAD/NAD(P)-binding domain"/>
    <property type="match status" value="1"/>
</dbReference>
<keyword evidence="5" id="KW-0503">Monooxygenase</keyword>
<dbReference type="InterPro" id="IPR002938">
    <property type="entry name" value="FAD-bd"/>
</dbReference>
<dbReference type="EMBL" id="ML978123">
    <property type="protein sequence ID" value="KAF2102019.1"/>
    <property type="molecule type" value="Genomic_DNA"/>
</dbReference>
<evidence type="ECO:0000256" key="6">
    <source>
        <dbReference type="SAM" id="MobiDB-lite"/>
    </source>
</evidence>
<evidence type="ECO:0000313" key="8">
    <source>
        <dbReference type="EMBL" id="KAF2102019.1"/>
    </source>
</evidence>
<accession>A0A9P4IMB3</accession>
<dbReference type="Pfam" id="PF01494">
    <property type="entry name" value="FAD_binding_3"/>
    <property type="match status" value="1"/>
</dbReference>
<dbReference type="PANTHER" id="PTHR13789:SF309">
    <property type="entry name" value="PUTATIVE (AFU_ORTHOLOGUE AFUA_6G14510)-RELATED"/>
    <property type="match status" value="1"/>
</dbReference>
<dbReference type="GO" id="GO:0071949">
    <property type="term" value="F:FAD binding"/>
    <property type="evidence" value="ECO:0007669"/>
    <property type="project" value="InterPro"/>
</dbReference>
<evidence type="ECO:0000256" key="4">
    <source>
        <dbReference type="ARBA" id="ARBA00023002"/>
    </source>
</evidence>
<evidence type="ECO:0000313" key="9">
    <source>
        <dbReference type="Proteomes" id="UP000799772"/>
    </source>
</evidence>
<sequence length="442" mass="48722">MGYHIIVVGAGIAGLAAANALARKGNKVTVLESKPALNEFGASIGINPNGVRCLVKWGLEKKFESVVTKNGFTDIRDAANNERLGRLAINHKKYGTIKYGSEAWNIHRADYQQTLAMGAIEMGATILFDAKCIRVDLERLAVILEDGREIAADLIVGADGMRSPVRHSIPVLASVEPKPLFEQTWRCTVPKDRMVGVPTLDWLLKNHDSMCWTTEGKYILTWPMPPNRFYDVVCVVVRESTVPPGVWGTKADPVKMKKNFQDLCPEVRDLLDRVDACVEWTQAELPPIDTFRSEDGRVVLMGDACHAMIPHSASGGNSAIEDAAVLAECISWASDNGQPLSRATEAYEVLRKPRVQRMQTASHEGYGFLGAGGDLRPIRDAGLAQQTKALEAELNLSEEERMQEKPANKDMKARFPSAPYLQWLYATDVTEEAKSYLAGLDK</sequence>
<dbReference type="InterPro" id="IPR036188">
    <property type="entry name" value="FAD/NAD-bd_sf"/>
</dbReference>
<dbReference type="InterPro" id="IPR050493">
    <property type="entry name" value="FAD-dep_Monooxygenase_BioMet"/>
</dbReference>
<gene>
    <name evidence="8" type="ORF">NA57DRAFT_73455</name>
</gene>
<dbReference type="GO" id="GO:0004497">
    <property type="term" value="F:monooxygenase activity"/>
    <property type="evidence" value="ECO:0007669"/>
    <property type="project" value="UniProtKB-KW"/>
</dbReference>
<feature type="compositionally biased region" description="Basic and acidic residues" evidence="6">
    <location>
        <begin position="398"/>
        <end position="413"/>
    </location>
</feature>
<evidence type="ECO:0000256" key="1">
    <source>
        <dbReference type="ARBA" id="ARBA00007992"/>
    </source>
</evidence>
<protein>
    <submittedName>
        <fullName evidence="8">FAD/NAD(P)-binding domain-containing protein</fullName>
    </submittedName>
</protein>
<proteinExistence type="inferred from homology"/>
<comment type="similarity">
    <text evidence="1">Belongs to the paxM FAD-dependent monooxygenase family.</text>
</comment>
<evidence type="ECO:0000256" key="2">
    <source>
        <dbReference type="ARBA" id="ARBA00022630"/>
    </source>
</evidence>
<evidence type="ECO:0000256" key="5">
    <source>
        <dbReference type="ARBA" id="ARBA00023033"/>
    </source>
</evidence>
<organism evidence="8 9">
    <name type="scientific">Rhizodiscina lignyota</name>
    <dbReference type="NCBI Taxonomy" id="1504668"/>
    <lineage>
        <taxon>Eukaryota</taxon>
        <taxon>Fungi</taxon>
        <taxon>Dikarya</taxon>
        <taxon>Ascomycota</taxon>
        <taxon>Pezizomycotina</taxon>
        <taxon>Dothideomycetes</taxon>
        <taxon>Pleosporomycetidae</taxon>
        <taxon>Aulographales</taxon>
        <taxon>Rhizodiscinaceae</taxon>
        <taxon>Rhizodiscina</taxon>
    </lineage>
</organism>
<keyword evidence="3" id="KW-0274">FAD</keyword>
<feature type="region of interest" description="Disordered" evidence="6">
    <location>
        <begin position="394"/>
        <end position="413"/>
    </location>
</feature>
<dbReference type="PANTHER" id="PTHR13789">
    <property type="entry name" value="MONOOXYGENASE"/>
    <property type="match status" value="1"/>
</dbReference>
<dbReference type="PRINTS" id="PR00420">
    <property type="entry name" value="RNGMNOXGNASE"/>
</dbReference>
<evidence type="ECO:0000259" key="7">
    <source>
        <dbReference type="Pfam" id="PF01494"/>
    </source>
</evidence>
<dbReference type="OrthoDB" id="16820at2759"/>
<dbReference type="Gene3D" id="3.50.50.60">
    <property type="entry name" value="FAD/NAD(P)-binding domain"/>
    <property type="match status" value="1"/>
</dbReference>
<dbReference type="AlphaFoldDB" id="A0A9P4IMB3"/>